<gene>
    <name evidence="2" type="ORF">NTEN_LOCUS17512</name>
</gene>
<protein>
    <submittedName>
        <fullName evidence="2">Uncharacterized protein</fullName>
    </submittedName>
</protein>
<proteinExistence type="predicted"/>
<feature type="transmembrane region" description="Helical" evidence="1">
    <location>
        <begin position="39"/>
        <end position="63"/>
    </location>
</feature>
<feature type="non-terminal residue" evidence="2">
    <location>
        <position position="74"/>
    </location>
</feature>
<reference evidence="2 3" key="1">
    <citation type="submission" date="2020-02" db="EMBL/GenBank/DDBJ databases">
        <authorList>
            <person name="Ferguson B K."/>
        </authorList>
    </citation>
    <scope>NUCLEOTIDE SEQUENCE [LARGE SCALE GENOMIC DNA]</scope>
</reference>
<keyword evidence="1" id="KW-0812">Transmembrane</keyword>
<name>A0A6H5HAN7_9HEMI</name>
<evidence type="ECO:0000256" key="1">
    <source>
        <dbReference type="SAM" id="Phobius"/>
    </source>
</evidence>
<dbReference type="Proteomes" id="UP000479000">
    <property type="component" value="Unassembled WGS sequence"/>
</dbReference>
<keyword evidence="3" id="KW-1185">Reference proteome</keyword>
<evidence type="ECO:0000313" key="2">
    <source>
        <dbReference type="EMBL" id="CAB0012818.1"/>
    </source>
</evidence>
<sequence>MTLVDSEISGGLGWMPPSCKDEQAAMYKLIFKSIAITSLLMHLMMTFLSSCSLIWLSLCTSLVRMRWYLNIMLW</sequence>
<organism evidence="2 3">
    <name type="scientific">Nesidiocoris tenuis</name>
    <dbReference type="NCBI Taxonomy" id="355587"/>
    <lineage>
        <taxon>Eukaryota</taxon>
        <taxon>Metazoa</taxon>
        <taxon>Ecdysozoa</taxon>
        <taxon>Arthropoda</taxon>
        <taxon>Hexapoda</taxon>
        <taxon>Insecta</taxon>
        <taxon>Pterygota</taxon>
        <taxon>Neoptera</taxon>
        <taxon>Paraneoptera</taxon>
        <taxon>Hemiptera</taxon>
        <taxon>Heteroptera</taxon>
        <taxon>Panheteroptera</taxon>
        <taxon>Cimicomorpha</taxon>
        <taxon>Miridae</taxon>
        <taxon>Dicyphina</taxon>
        <taxon>Nesidiocoris</taxon>
    </lineage>
</organism>
<dbReference type="EMBL" id="CADCXU010025650">
    <property type="protein sequence ID" value="CAB0012818.1"/>
    <property type="molecule type" value="Genomic_DNA"/>
</dbReference>
<evidence type="ECO:0000313" key="3">
    <source>
        <dbReference type="Proteomes" id="UP000479000"/>
    </source>
</evidence>
<accession>A0A6H5HAN7</accession>
<dbReference type="AlphaFoldDB" id="A0A6H5HAN7"/>
<keyword evidence="1" id="KW-1133">Transmembrane helix</keyword>
<keyword evidence="1" id="KW-0472">Membrane</keyword>